<dbReference type="OrthoDB" id="9947403at2"/>
<evidence type="ECO:0000313" key="2">
    <source>
        <dbReference type="Proteomes" id="UP000217954"/>
    </source>
</evidence>
<accession>A0A1Z4ET03</accession>
<gene>
    <name evidence="1" type="ORF">MSTE_00754</name>
</gene>
<reference evidence="2" key="1">
    <citation type="journal article" date="2017" name="Genome Announc.">
        <title>Complete Genome Sequence of Mycobacterium stephanolepidis.</title>
        <authorList>
            <person name="Fukano H."/>
            <person name="Yoshida M."/>
            <person name="Katayama Y."/>
            <person name="Omatsu T."/>
            <person name="Mizutani T."/>
            <person name="Kurata O."/>
            <person name="Wada S."/>
            <person name="Hoshino Y."/>
        </authorList>
    </citation>
    <scope>NUCLEOTIDE SEQUENCE [LARGE SCALE GENOMIC DNA]</scope>
    <source>
        <strain evidence="2">NJB0901</strain>
    </source>
</reference>
<organism evidence="1 2">
    <name type="scientific">[Mycobacterium] stephanolepidis</name>
    <dbReference type="NCBI Taxonomy" id="1520670"/>
    <lineage>
        <taxon>Bacteria</taxon>
        <taxon>Bacillati</taxon>
        <taxon>Actinomycetota</taxon>
        <taxon>Actinomycetes</taxon>
        <taxon>Mycobacteriales</taxon>
        <taxon>Mycobacteriaceae</taxon>
        <taxon>Mycobacteroides</taxon>
    </lineage>
</organism>
<evidence type="ECO:0000313" key="1">
    <source>
        <dbReference type="EMBL" id="BAX96089.1"/>
    </source>
</evidence>
<reference evidence="1 2" key="2">
    <citation type="journal article" date="2017" name="Int. J. Syst. Evol. Microbiol.">
        <title>Mycobacterium stephanolepidis sp. nov., a rapidly growing species related to Mycobacterium chelonae, isolated from marine teleost fish, Stephanolepis cirrhifer.</title>
        <authorList>
            <person name="Fukano H."/>
            <person name="Wada S."/>
            <person name="Kurata O."/>
            <person name="Katayama K."/>
            <person name="Fujiwara N."/>
            <person name="Hoshino Y."/>
        </authorList>
    </citation>
    <scope>NUCLEOTIDE SEQUENCE [LARGE SCALE GENOMIC DNA]</scope>
    <source>
        <strain evidence="1 2">NJB0901</strain>
    </source>
</reference>
<dbReference type="KEGG" id="mste:MSTE_00754"/>
<dbReference type="EMBL" id="AP018165">
    <property type="protein sequence ID" value="BAX96089.1"/>
    <property type="molecule type" value="Genomic_DNA"/>
</dbReference>
<name>A0A1Z4ET03_9MYCO</name>
<sequence length="319" mass="35448">MFRNLTDVMRDVYDSLPRYARGSSNYLSVDELLPTQIVEAAAGSDTKWEMAAICILGPTEQLLSESLSITQDRYRSLVPDTTSIREYAQSNFPTVGGARPAMWELARSAIANPANPPLTEFPSAQRRRSTLAVLVQAVEAVISLRLLNGTLKVPSENPYNSASYRDQSNALVLNEDEMAEHRDLWEQAMYRWADGFDDELSVAAVIGVPAAEGAVATTQQFYIAFQLISGAARNILADRWPNTNVAVDTQDVEDEIGIQRDAHPASWEFAVRYVVLGPERLDFQIFSTPRQRAAALYILLAVSRHAINYMRAQYGPSTL</sequence>
<dbReference type="AlphaFoldDB" id="A0A1Z4ET03"/>
<dbReference type="Proteomes" id="UP000217954">
    <property type="component" value="Chromosome"/>
</dbReference>
<protein>
    <submittedName>
        <fullName evidence="1">Uncharacterized protein</fullName>
    </submittedName>
</protein>
<keyword evidence="2" id="KW-1185">Reference proteome</keyword>
<proteinExistence type="predicted"/>